<feature type="compositionally biased region" description="Pro residues" evidence="1">
    <location>
        <begin position="463"/>
        <end position="487"/>
    </location>
</feature>
<proteinExistence type="predicted"/>
<dbReference type="eggNOG" id="COG2339">
    <property type="taxonomic scope" value="Bacteria"/>
</dbReference>
<gene>
    <name evidence="3" type="ordered locus">Sare_0319</name>
</gene>
<evidence type="ECO:0000256" key="1">
    <source>
        <dbReference type="SAM" id="MobiDB-lite"/>
    </source>
</evidence>
<dbReference type="KEGG" id="saq:Sare_0319"/>
<dbReference type="PATRIC" id="fig|391037.6.peg.326"/>
<accession>A8LYN8</accession>
<dbReference type="GO" id="GO:0008233">
    <property type="term" value="F:peptidase activity"/>
    <property type="evidence" value="ECO:0007669"/>
    <property type="project" value="InterPro"/>
</dbReference>
<dbReference type="AlphaFoldDB" id="A8LYN8"/>
<organism evidence="3">
    <name type="scientific">Salinispora arenicola (strain CNS-205)</name>
    <dbReference type="NCBI Taxonomy" id="391037"/>
    <lineage>
        <taxon>Bacteria</taxon>
        <taxon>Bacillati</taxon>
        <taxon>Actinomycetota</taxon>
        <taxon>Actinomycetes</taxon>
        <taxon>Micromonosporales</taxon>
        <taxon>Micromonosporaceae</taxon>
        <taxon>Salinispora</taxon>
    </lineage>
</organism>
<feature type="region of interest" description="Disordered" evidence="1">
    <location>
        <begin position="1"/>
        <end position="40"/>
    </location>
</feature>
<dbReference type="InterPro" id="IPR026898">
    <property type="entry name" value="PrsW"/>
</dbReference>
<name>A8LYN8_SALAI</name>
<evidence type="ECO:0000313" key="3">
    <source>
        <dbReference type="EMBL" id="ABV96249.1"/>
    </source>
</evidence>
<sequence>MVWPARRVGGDYADGMADTPPGVPPPSPTAAAPPAAPRMPSRPRNWRRFLILAGVILLIAACAVFMVWTLGESLGGEALLIGVIAAVLPVPVLVSCFLWLDRYEPEPLRYLVFCFAWGAFVSTAASLAVNSFAADRFEAAQLPTSLTAVLVAPFIEELTKALGPILLLIFRRREISGITDALVYCGLSAIGFAMVENILYLGGYGYRTGVEEYGPATGTQQVIAIFIVRILLFGFAHPLFTSMTGVGLGIAARTADRRVRVLAPAAGLLLAMMLHGTWNLLPTLTQATGQLLILLYGFIGVMVPIFFGMVGLAIWLRSWEGRLTERILPDYVRSGWLTPPEVAALSSLGRRHAARVWAKRVGGDPGRKAMRGYQFAATRLALLRDGMRRGLDDRPAERERSVAEERYLLELISGYRAFFVGRDPRAPAGVWDGHQYHLRFPDGSQRAVSAPDEPVVPIPVVLAPPPPPPAFPPGYPPPGWHGPPAPGPSGWHGPPTSGPSGR</sequence>
<dbReference type="PANTHER" id="PTHR36844:SF1">
    <property type="entry name" value="PROTEASE PRSW"/>
    <property type="match status" value="1"/>
</dbReference>
<dbReference type="EMBL" id="CP000850">
    <property type="protein sequence ID" value="ABV96249.1"/>
    <property type="molecule type" value="Genomic_DNA"/>
</dbReference>
<feature type="transmembrane region" description="Helical" evidence="2">
    <location>
        <begin position="222"/>
        <end position="240"/>
    </location>
</feature>
<feature type="transmembrane region" description="Helical" evidence="2">
    <location>
        <begin position="181"/>
        <end position="202"/>
    </location>
</feature>
<dbReference type="PANTHER" id="PTHR36844">
    <property type="entry name" value="PROTEASE PRSW"/>
    <property type="match status" value="1"/>
</dbReference>
<protein>
    <submittedName>
        <fullName evidence="3">Membrane protein-like protein</fullName>
    </submittedName>
</protein>
<keyword evidence="2" id="KW-0812">Transmembrane</keyword>
<feature type="compositionally biased region" description="Low complexity" evidence="1">
    <location>
        <begin position="29"/>
        <end position="40"/>
    </location>
</feature>
<reference evidence="3" key="1">
    <citation type="submission" date="2007-10" db="EMBL/GenBank/DDBJ databases">
        <title>Complete sequence of Salinispora arenicola CNS-205.</title>
        <authorList>
            <consortium name="US DOE Joint Genome Institute"/>
            <person name="Copeland A."/>
            <person name="Lucas S."/>
            <person name="Lapidus A."/>
            <person name="Barry K."/>
            <person name="Glavina del Rio T."/>
            <person name="Dalin E."/>
            <person name="Tice H."/>
            <person name="Pitluck S."/>
            <person name="Foster B."/>
            <person name="Schmutz J."/>
            <person name="Larimer F."/>
            <person name="Land M."/>
            <person name="Hauser L."/>
            <person name="Kyrpides N."/>
            <person name="Ivanova N."/>
            <person name="Jensen P.R."/>
            <person name="Moore B.S."/>
            <person name="Penn K."/>
            <person name="Jenkins C."/>
            <person name="Udwary D."/>
            <person name="Xiang L."/>
            <person name="Gontang E."/>
            <person name="Richardson P."/>
        </authorList>
    </citation>
    <scope>NUCLEOTIDE SEQUENCE [LARGE SCALE GENOMIC DNA]</scope>
    <source>
        <strain evidence="3">CNS-205</strain>
    </source>
</reference>
<feature type="region of interest" description="Disordered" evidence="1">
    <location>
        <begin position="463"/>
        <end position="502"/>
    </location>
</feature>
<keyword evidence="2" id="KW-0472">Membrane</keyword>
<feature type="transmembrane region" description="Helical" evidence="2">
    <location>
        <begin position="146"/>
        <end position="169"/>
    </location>
</feature>
<keyword evidence="2" id="KW-1133">Transmembrane helix</keyword>
<feature type="transmembrane region" description="Helical" evidence="2">
    <location>
        <begin position="112"/>
        <end position="134"/>
    </location>
</feature>
<dbReference type="OrthoDB" id="9785431at2"/>
<dbReference type="STRING" id="391037.Sare_0319"/>
<feature type="transmembrane region" description="Helical" evidence="2">
    <location>
        <begin position="293"/>
        <end position="316"/>
    </location>
</feature>
<dbReference type="Pfam" id="PF13367">
    <property type="entry name" value="PrsW-protease"/>
    <property type="match status" value="1"/>
</dbReference>
<dbReference type="HOGENOM" id="CLU_029195_1_0_11"/>
<feature type="transmembrane region" description="Helical" evidence="2">
    <location>
        <begin position="49"/>
        <end position="68"/>
    </location>
</feature>
<feature type="transmembrane region" description="Helical" evidence="2">
    <location>
        <begin position="261"/>
        <end position="281"/>
    </location>
</feature>
<feature type="transmembrane region" description="Helical" evidence="2">
    <location>
        <begin position="80"/>
        <end position="100"/>
    </location>
</feature>
<evidence type="ECO:0000256" key="2">
    <source>
        <dbReference type="SAM" id="Phobius"/>
    </source>
</evidence>